<dbReference type="EMBL" id="AZBU02000010">
    <property type="protein sequence ID" value="TKR62686.1"/>
    <property type="molecule type" value="Genomic_DNA"/>
</dbReference>
<reference evidence="1 2" key="1">
    <citation type="journal article" date="2015" name="Genome Biol.">
        <title>Comparative genomics of Steinernema reveals deeply conserved gene regulatory networks.</title>
        <authorList>
            <person name="Dillman A.R."/>
            <person name="Macchietto M."/>
            <person name="Porter C.F."/>
            <person name="Rogers A."/>
            <person name="Williams B."/>
            <person name="Antoshechkin I."/>
            <person name="Lee M.M."/>
            <person name="Goodwin Z."/>
            <person name="Lu X."/>
            <person name="Lewis E.E."/>
            <person name="Goodrich-Blair H."/>
            <person name="Stock S.P."/>
            <person name="Adams B.J."/>
            <person name="Sternberg P.W."/>
            <person name="Mortazavi A."/>
        </authorList>
    </citation>
    <scope>NUCLEOTIDE SEQUENCE [LARGE SCALE GENOMIC DNA]</scope>
    <source>
        <strain evidence="1 2">ALL</strain>
    </source>
</reference>
<sequence>MVPYDFKHFKQEPAILIPNEALLSKAMCYTLRQKKVMTMKSEPEAAENSTVFTGDECAGFGDPEEKLR</sequence>
<proteinExistence type="predicted"/>
<name>A0A4U5M1W8_STECR</name>
<accession>A0A4U5M1W8</accession>
<keyword evidence="2" id="KW-1185">Reference proteome</keyword>
<dbReference type="Proteomes" id="UP000298663">
    <property type="component" value="Unassembled WGS sequence"/>
</dbReference>
<evidence type="ECO:0000313" key="1">
    <source>
        <dbReference type="EMBL" id="TKR62686.1"/>
    </source>
</evidence>
<organism evidence="1 2">
    <name type="scientific">Steinernema carpocapsae</name>
    <name type="common">Entomopathogenic nematode</name>
    <dbReference type="NCBI Taxonomy" id="34508"/>
    <lineage>
        <taxon>Eukaryota</taxon>
        <taxon>Metazoa</taxon>
        <taxon>Ecdysozoa</taxon>
        <taxon>Nematoda</taxon>
        <taxon>Chromadorea</taxon>
        <taxon>Rhabditida</taxon>
        <taxon>Tylenchina</taxon>
        <taxon>Panagrolaimomorpha</taxon>
        <taxon>Strongyloidoidea</taxon>
        <taxon>Steinernematidae</taxon>
        <taxon>Steinernema</taxon>
    </lineage>
</organism>
<reference evidence="1 2" key="2">
    <citation type="journal article" date="2019" name="G3 (Bethesda)">
        <title>Hybrid Assembly of the Genome of the Entomopathogenic Nematode Steinernema carpocapsae Identifies the X-Chromosome.</title>
        <authorList>
            <person name="Serra L."/>
            <person name="Macchietto M."/>
            <person name="Macias-Munoz A."/>
            <person name="McGill C.J."/>
            <person name="Rodriguez I.M."/>
            <person name="Rodriguez B."/>
            <person name="Murad R."/>
            <person name="Mortazavi A."/>
        </authorList>
    </citation>
    <scope>NUCLEOTIDE SEQUENCE [LARGE SCALE GENOMIC DNA]</scope>
    <source>
        <strain evidence="1 2">ALL</strain>
    </source>
</reference>
<evidence type="ECO:0000313" key="2">
    <source>
        <dbReference type="Proteomes" id="UP000298663"/>
    </source>
</evidence>
<protein>
    <submittedName>
        <fullName evidence="1">Uncharacterized protein</fullName>
    </submittedName>
</protein>
<dbReference type="AlphaFoldDB" id="A0A4U5M1W8"/>
<comment type="caution">
    <text evidence="1">The sequence shown here is derived from an EMBL/GenBank/DDBJ whole genome shotgun (WGS) entry which is preliminary data.</text>
</comment>
<gene>
    <name evidence="1" type="ORF">L596_026610</name>
</gene>